<protein>
    <submittedName>
        <fullName evidence="1">Uncharacterized protein</fullName>
    </submittedName>
</protein>
<dbReference type="AlphaFoldDB" id="A0A6H1P598"/>
<dbReference type="Proteomes" id="UP000501868">
    <property type="component" value="Chromosome"/>
</dbReference>
<sequence>MNYPISIFILDVSNSSSEKMGEELTVYLDELVDRITCWTKSIGPTQIKHRAGDEIIFVGPGYSTAYTIAFFVSRVWRYKDHMPYFGLAFGDIEKELKEVDLEKWIHPLVKQARYANDLIKQEKNRTLFKFELDQFYPSDMNYSLPYHQFRNEFEKLMNTLLNLQLKFIRSQTEIQELVCSLYLILNQQKAIGKLLGRTAPTISSHFKKGNSEEILDTFSKIISILHSLQEKAYPECTNNPQQINEKLTKSIQNDLKGRINTLIDS</sequence>
<dbReference type="EMBL" id="CP051128">
    <property type="protein sequence ID" value="QIZ08739.1"/>
    <property type="molecule type" value="Genomic_DNA"/>
</dbReference>
<evidence type="ECO:0000313" key="1">
    <source>
        <dbReference type="EMBL" id="QIZ08739.1"/>
    </source>
</evidence>
<reference evidence="1 2" key="1">
    <citation type="submission" date="2020-04" db="EMBL/GenBank/DDBJ databases">
        <title>Genome-Wide Identification of 5-Methylcytosine Sites in Bacterial Genomes By High-Throughput Sequencing of MspJI Restriction Fragments.</title>
        <authorList>
            <person name="Wu V."/>
        </authorList>
    </citation>
    <scope>NUCLEOTIDE SEQUENCE [LARGE SCALE GENOMIC DNA]</scope>
    <source>
        <strain evidence="1 2">S2</strain>
    </source>
</reference>
<evidence type="ECO:0000313" key="2">
    <source>
        <dbReference type="Proteomes" id="UP000501868"/>
    </source>
</evidence>
<proteinExistence type="predicted"/>
<organism evidence="1 2">
    <name type="scientific">Priestia megaterium</name>
    <name type="common">Bacillus megaterium</name>
    <dbReference type="NCBI Taxonomy" id="1404"/>
    <lineage>
        <taxon>Bacteria</taxon>
        <taxon>Bacillati</taxon>
        <taxon>Bacillota</taxon>
        <taxon>Bacilli</taxon>
        <taxon>Bacillales</taxon>
        <taxon>Bacillaceae</taxon>
        <taxon>Priestia</taxon>
    </lineage>
</organism>
<gene>
    <name evidence="1" type="ORF">HFZ78_20220</name>
</gene>
<name>A0A6H1P598_PRIMG</name>
<accession>A0A6H1P598</accession>
<reference evidence="1 2" key="2">
    <citation type="submission" date="2020-04" db="EMBL/GenBank/DDBJ databases">
        <authorList>
            <person name="Fomenkov A."/>
            <person name="Anton B.P."/>
            <person name="Roberts R.J."/>
        </authorList>
    </citation>
    <scope>NUCLEOTIDE SEQUENCE [LARGE SCALE GENOMIC DNA]</scope>
    <source>
        <strain evidence="1 2">S2</strain>
    </source>
</reference>